<organism evidence="2 3">
    <name type="scientific">Marasmiellus scandens</name>
    <dbReference type="NCBI Taxonomy" id="2682957"/>
    <lineage>
        <taxon>Eukaryota</taxon>
        <taxon>Fungi</taxon>
        <taxon>Dikarya</taxon>
        <taxon>Basidiomycota</taxon>
        <taxon>Agaricomycotina</taxon>
        <taxon>Agaricomycetes</taxon>
        <taxon>Agaricomycetidae</taxon>
        <taxon>Agaricales</taxon>
        <taxon>Marasmiineae</taxon>
        <taxon>Omphalotaceae</taxon>
        <taxon>Marasmiellus</taxon>
    </lineage>
</organism>
<dbReference type="EMBL" id="JBANRG010000002">
    <property type="protein sequence ID" value="KAK7471128.1"/>
    <property type="molecule type" value="Genomic_DNA"/>
</dbReference>
<feature type="coiled-coil region" evidence="1">
    <location>
        <begin position="58"/>
        <end position="92"/>
    </location>
</feature>
<evidence type="ECO:0008006" key="4">
    <source>
        <dbReference type="Google" id="ProtNLM"/>
    </source>
</evidence>
<protein>
    <recommendedName>
        <fullName evidence="4">F-box domain-containing protein</fullName>
    </recommendedName>
</protein>
<dbReference type="Gene3D" id="3.80.10.10">
    <property type="entry name" value="Ribonuclease Inhibitor"/>
    <property type="match status" value="1"/>
</dbReference>
<gene>
    <name evidence="2" type="ORF">VKT23_002542</name>
</gene>
<accession>A0ABR1K2Q8</accession>
<keyword evidence="1" id="KW-0175">Coiled coil</keyword>
<reference evidence="2 3" key="1">
    <citation type="submission" date="2024-01" db="EMBL/GenBank/DDBJ databases">
        <title>A draft genome for the cacao thread blight pathogen Marasmiellus scandens.</title>
        <authorList>
            <person name="Baruah I.K."/>
            <person name="Leung J."/>
            <person name="Bukari Y."/>
            <person name="Amoako-Attah I."/>
            <person name="Meinhardt L.W."/>
            <person name="Bailey B.A."/>
            <person name="Cohen S.P."/>
        </authorList>
    </citation>
    <scope>NUCLEOTIDE SEQUENCE [LARGE SCALE GENOMIC DNA]</scope>
    <source>
        <strain evidence="2 3">GH-19</strain>
    </source>
</reference>
<dbReference type="InterPro" id="IPR032675">
    <property type="entry name" value="LRR_dom_sf"/>
</dbReference>
<keyword evidence="3" id="KW-1185">Reference proteome</keyword>
<evidence type="ECO:0000313" key="3">
    <source>
        <dbReference type="Proteomes" id="UP001498398"/>
    </source>
</evidence>
<evidence type="ECO:0000313" key="2">
    <source>
        <dbReference type="EMBL" id="KAK7471128.1"/>
    </source>
</evidence>
<dbReference type="Proteomes" id="UP001498398">
    <property type="component" value="Unassembled WGS sequence"/>
</dbReference>
<sequence>MSNSNLCVECHSKSSSVIGSESLSSSGTVRLQLRSGYRLTTEEASQIQSQITGIGQDIDQCVAKMTSLRTELDKLQDRKSKLEQLANNCRALLSPIRRLPLEILAEILVQYCADKPSLVVRNSAAPVGGTRRARYQSTGPLLPSHVCKLWHDVALSPGLWSNLDLNLSFGAGINNLICLYLSRSHLAPLTLRISALKRNGLLRISILPQTRQSFNTIFCEAYRWKRVSLHLHPRLLCEIALTVEHKKFSVTNLKDLEISRAGGYIKPDSSFWNLFRSVPSLNTLSLVHFDPSLPLPFAQLKSVTIVDDIPGDPDLSQLFVACPAMQELNLSLATYDAVGSQSSPVFPNITHHNLRSMSLRLQWSGPASNLISSVVVPNLRCLVLKGDPSGRTTPESHQKLIGMLQRSACRLESLTLELIAMHSDKELLELLTLMPTVTHFTLILDSPRITPSVFVQILTIQRPTTKPNILPNLTHLYVDMSAPSRLPSSREFSSMIESRARGPDNDGPRRLECLQLFFQPARRWPPTKMEDVIASQRFISSIEPCLLRTSGLQWRFELPVVQDN</sequence>
<comment type="caution">
    <text evidence="2">The sequence shown here is derived from an EMBL/GenBank/DDBJ whole genome shotgun (WGS) entry which is preliminary data.</text>
</comment>
<proteinExistence type="predicted"/>
<name>A0ABR1K2Q8_9AGAR</name>
<evidence type="ECO:0000256" key="1">
    <source>
        <dbReference type="SAM" id="Coils"/>
    </source>
</evidence>